<dbReference type="InterPro" id="IPR003737">
    <property type="entry name" value="GlcNAc_PI_deacetylase-related"/>
</dbReference>
<dbReference type="GO" id="GO:0016811">
    <property type="term" value="F:hydrolase activity, acting on carbon-nitrogen (but not peptide) bonds, in linear amides"/>
    <property type="evidence" value="ECO:0007669"/>
    <property type="project" value="TreeGrafter"/>
</dbReference>
<name>A0A2K1PYV9_9GAMM</name>
<evidence type="ECO:0000313" key="1">
    <source>
        <dbReference type="EMBL" id="PNS07982.1"/>
    </source>
</evidence>
<dbReference type="SUPFAM" id="SSF102588">
    <property type="entry name" value="LmbE-like"/>
    <property type="match status" value="1"/>
</dbReference>
<proteinExistence type="predicted"/>
<protein>
    <submittedName>
        <fullName evidence="1">GlcNAc-PI de-N-acetylase</fullName>
    </submittedName>
</protein>
<dbReference type="PANTHER" id="PTHR12993:SF29">
    <property type="entry name" value="BLR3841 PROTEIN"/>
    <property type="match status" value="1"/>
</dbReference>
<keyword evidence="2" id="KW-1185">Reference proteome</keyword>
<comment type="caution">
    <text evidence="1">The sequence shown here is derived from an EMBL/GenBank/DDBJ whole genome shotgun (WGS) entry which is preliminary data.</text>
</comment>
<dbReference type="EMBL" id="NPZB01000002">
    <property type="protein sequence ID" value="PNS07982.1"/>
    <property type="molecule type" value="Genomic_DNA"/>
</dbReference>
<accession>A0A2K1PYV9</accession>
<sequence length="323" mass="35465">MNMTMPTFDATTRLLVIAPHPDDETIACGGLLQDVARVGGRSRVLFATDGDNNPWPQRLIERRFRLDAQARKRWGALRRTEAAAALDALRCDGLDGMHLGWPDGGLTGLLTPERSGEALALLVDAIAAFSPTLVLVPAFGDYHPDHSALALLATLGLRSFPGVAAGSFHIHVPEDGAHSGWSLQLDDATLARKRDALRQYRSQLQFGEQRLLKFARATEMFDVGTGVPDPVSPDDRWRWQIALPGWIASTSARHVRVLAVDDSGVLLNQRIPLSDPRLDVVRKSGMLDISMQPLRANARQVFAKVEHGIEVFVYDTTLWTAAE</sequence>
<dbReference type="Pfam" id="PF02585">
    <property type="entry name" value="PIG-L"/>
    <property type="match status" value="1"/>
</dbReference>
<dbReference type="PANTHER" id="PTHR12993">
    <property type="entry name" value="N-ACETYLGLUCOSAMINYL-PHOSPHATIDYLINOSITOL DE-N-ACETYLASE-RELATED"/>
    <property type="match status" value="1"/>
</dbReference>
<dbReference type="AlphaFoldDB" id="A0A2K1PYV9"/>
<organism evidence="1 2">
    <name type="scientific">Solilutibacter silvestris</name>
    <dbReference type="NCBI Taxonomy" id="1645665"/>
    <lineage>
        <taxon>Bacteria</taxon>
        <taxon>Pseudomonadati</taxon>
        <taxon>Pseudomonadota</taxon>
        <taxon>Gammaproteobacteria</taxon>
        <taxon>Lysobacterales</taxon>
        <taxon>Lysobacteraceae</taxon>
        <taxon>Solilutibacter</taxon>
    </lineage>
</organism>
<dbReference type="InterPro" id="IPR024078">
    <property type="entry name" value="LmbE-like_dom_sf"/>
</dbReference>
<reference evidence="1 2" key="1">
    <citation type="submission" date="2017-08" db="EMBL/GenBank/DDBJ databases">
        <title>Lysobacter sylvestris genome.</title>
        <authorList>
            <person name="Zhang D.-C."/>
            <person name="Albuquerque L."/>
            <person name="Franca L."/>
            <person name="Froufe H.J.C."/>
            <person name="Barroso C."/>
            <person name="Egas C."/>
            <person name="Da Costa M."/>
            <person name="Margesin R."/>
        </authorList>
    </citation>
    <scope>NUCLEOTIDE SEQUENCE [LARGE SCALE GENOMIC DNA]</scope>
    <source>
        <strain evidence="1 2">AM20-91</strain>
    </source>
</reference>
<evidence type="ECO:0000313" key="2">
    <source>
        <dbReference type="Proteomes" id="UP000236220"/>
    </source>
</evidence>
<dbReference type="Proteomes" id="UP000236220">
    <property type="component" value="Unassembled WGS sequence"/>
</dbReference>
<dbReference type="Gene3D" id="3.40.50.10320">
    <property type="entry name" value="LmbE-like"/>
    <property type="match status" value="1"/>
</dbReference>
<gene>
    <name evidence="1" type="ORF">Lysil_2158</name>
</gene>